<dbReference type="AlphaFoldDB" id="A0AAT9GNS0"/>
<name>A0AAT9GNS0_9CREN</name>
<sequence length="99" mass="12125">MFIDLSILCSNKIDEFRDYEIELFSGIKPFYIEDKKIKINIIVIEFLTRYYSFCDILYSLILYINLKMRIQNKKEIILEIINKYHDYLNIITDFIAFYQ</sequence>
<proteinExistence type="predicted"/>
<dbReference type="KEGG" id="sjv:SJAV_03780"/>
<gene>
    <name evidence="1" type="ORF">SJAV_03780</name>
</gene>
<reference evidence="1" key="1">
    <citation type="submission" date="2024-03" db="EMBL/GenBank/DDBJ databases">
        <title>Complete genome sequence of Sulfurisphaera javensis strain KD-1.</title>
        <authorList>
            <person name="Sakai H."/>
            <person name="Nur N."/>
            <person name="Suwanto A."/>
            <person name="Kurosawa N."/>
        </authorList>
    </citation>
    <scope>NUCLEOTIDE SEQUENCE</scope>
    <source>
        <strain evidence="1">KD-1</strain>
    </source>
</reference>
<organism evidence="1">
    <name type="scientific">Sulfurisphaera javensis</name>
    <dbReference type="NCBI Taxonomy" id="2049879"/>
    <lineage>
        <taxon>Archaea</taxon>
        <taxon>Thermoproteota</taxon>
        <taxon>Thermoprotei</taxon>
        <taxon>Sulfolobales</taxon>
        <taxon>Sulfolobaceae</taxon>
        <taxon>Sulfurisphaera</taxon>
    </lineage>
</organism>
<dbReference type="EMBL" id="AP031322">
    <property type="protein sequence ID" value="BFH72434.1"/>
    <property type="molecule type" value="Genomic_DNA"/>
</dbReference>
<evidence type="ECO:0000313" key="1">
    <source>
        <dbReference type="EMBL" id="BFH72434.1"/>
    </source>
</evidence>
<protein>
    <submittedName>
        <fullName evidence="1">Uncharacterized protein</fullName>
    </submittedName>
</protein>
<accession>A0AAT9GNS0</accession>